<dbReference type="EMBL" id="JBDXSU010000014">
    <property type="protein sequence ID" value="MFB5191777.1"/>
    <property type="molecule type" value="Genomic_DNA"/>
</dbReference>
<evidence type="ECO:0000259" key="1">
    <source>
        <dbReference type="PROSITE" id="PS50994"/>
    </source>
</evidence>
<proteinExistence type="predicted"/>
<feature type="domain" description="Integrase catalytic" evidence="1">
    <location>
        <begin position="4"/>
        <end position="188"/>
    </location>
</feature>
<accession>A0ABV5AJB4</accession>
<dbReference type="PANTHER" id="PTHR35004:SF8">
    <property type="entry name" value="TRANSPOSASE RV3428C-RELATED"/>
    <property type="match status" value="1"/>
</dbReference>
<dbReference type="Gene3D" id="3.30.420.10">
    <property type="entry name" value="Ribonuclease H-like superfamily/Ribonuclease H"/>
    <property type="match status" value="1"/>
</dbReference>
<keyword evidence="3" id="KW-1185">Reference proteome</keyword>
<dbReference type="SUPFAM" id="SSF53098">
    <property type="entry name" value="Ribonuclease H-like"/>
    <property type="match status" value="1"/>
</dbReference>
<dbReference type="NCBIfam" id="NF033546">
    <property type="entry name" value="transpos_IS21"/>
    <property type="match status" value="1"/>
</dbReference>
<organism evidence="2 3">
    <name type="scientific">Alicyclobacillus fastidiosus</name>
    <dbReference type="NCBI Taxonomy" id="392011"/>
    <lineage>
        <taxon>Bacteria</taxon>
        <taxon>Bacillati</taxon>
        <taxon>Bacillota</taxon>
        <taxon>Bacilli</taxon>
        <taxon>Bacillales</taxon>
        <taxon>Alicyclobacillaceae</taxon>
        <taxon>Alicyclobacillus</taxon>
    </lineage>
</organism>
<evidence type="ECO:0000313" key="2">
    <source>
        <dbReference type="EMBL" id="MFB5191777.1"/>
    </source>
</evidence>
<evidence type="ECO:0000313" key="3">
    <source>
        <dbReference type="Proteomes" id="UP001579974"/>
    </source>
</evidence>
<sequence>MGKITERPNASRASCWREDVCDYAGKTMKVVDPETGEILEAQIFVAVLGASSYTFVEAQWSQNLASFIGGHVHAFKYFGGIPQLIVPDNLKSGVLSSNRYEPQVNRSYAEMAAYYGCAVLPARPRHRKDKAKVEVAVQVVERWILAVLRDRVFFSLDELNEALWDYLTNSIANRLKSWRAPVCHCSRK</sequence>
<comment type="caution">
    <text evidence="2">The sequence shown here is derived from an EMBL/GenBank/DDBJ whole genome shotgun (WGS) entry which is preliminary data.</text>
</comment>
<dbReference type="InterPro" id="IPR012337">
    <property type="entry name" value="RNaseH-like_sf"/>
</dbReference>
<dbReference type="InterPro" id="IPR036397">
    <property type="entry name" value="RNaseH_sf"/>
</dbReference>
<name>A0ABV5AJB4_9BACL</name>
<reference evidence="2 3" key="1">
    <citation type="journal article" date="2024" name="Int. J. Mol. Sci.">
        <title>Exploration of Alicyclobacillus spp. Genome in Search of Antibiotic Resistance.</title>
        <authorList>
            <person name="Bucka-Kolendo J."/>
            <person name="Kiousi D.E."/>
            <person name="Dekowska A."/>
            <person name="Mikolajczuk-Szczyrba A."/>
            <person name="Karadedos D.M."/>
            <person name="Michael P."/>
            <person name="Galanis A."/>
            <person name="Sokolowska B."/>
        </authorList>
    </citation>
    <scope>NUCLEOTIDE SEQUENCE [LARGE SCALE GENOMIC DNA]</scope>
    <source>
        <strain evidence="2 3">KKP 3000</strain>
    </source>
</reference>
<dbReference type="InterPro" id="IPR001584">
    <property type="entry name" value="Integrase_cat-core"/>
</dbReference>
<protein>
    <submittedName>
        <fullName evidence="2">IS21 family transposase</fullName>
    </submittedName>
</protein>
<dbReference type="Proteomes" id="UP001579974">
    <property type="component" value="Unassembled WGS sequence"/>
</dbReference>
<dbReference type="PANTHER" id="PTHR35004">
    <property type="entry name" value="TRANSPOSASE RV3428C-RELATED"/>
    <property type="match status" value="1"/>
</dbReference>
<dbReference type="PROSITE" id="PS50994">
    <property type="entry name" value="INTEGRASE"/>
    <property type="match status" value="1"/>
</dbReference>
<gene>
    <name evidence="2" type="primary">istA</name>
    <name evidence="2" type="ORF">KKP3000_000558</name>
</gene>
<dbReference type="RefSeq" id="WP_275476422.1">
    <property type="nucleotide sequence ID" value="NZ_JBDXSU010000014.1"/>
</dbReference>